<evidence type="ECO:0000313" key="2">
    <source>
        <dbReference type="EMBL" id="OMO79613.1"/>
    </source>
</evidence>
<sequence length="32" mass="3537">MDKLGLGKPINRPLPTETDSGRWKAKSMHGSQ</sequence>
<evidence type="ECO:0000256" key="1">
    <source>
        <dbReference type="SAM" id="MobiDB-lite"/>
    </source>
</evidence>
<accession>A0A1R3IAI4</accession>
<evidence type="ECO:0000313" key="3">
    <source>
        <dbReference type="Proteomes" id="UP000187203"/>
    </source>
</evidence>
<protein>
    <submittedName>
        <fullName evidence="2">Uncharacterized protein</fullName>
    </submittedName>
</protein>
<gene>
    <name evidence="2" type="ORF">COLO4_24383</name>
</gene>
<reference evidence="3" key="1">
    <citation type="submission" date="2013-09" db="EMBL/GenBank/DDBJ databases">
        <title>Corchorus olitorius genome sequencing.</title>
        <authorList>
            <person name="Alam M."/>
            <person name="Haque M.S."/>
            <person name="Islam M.S."/>
            <person name="Emdad E.M."/>
            <person name="Islam M.M."/>
            <person name="Ahmed B."/>
            <person name="Halim A."/>
            <person name="Hossen Q.M.M."/>
            <person name="Hossain M.Z."/>
            <person name="Ahmed R."/>
            <person name="Khan M.M."/>
            <person name="Islam R."/>
            <person name="Rashid M.M."/>
            <person name="Khan S.A."/>
            <person name="Rahman M.S."/>
            <person name="Alam M."/>
            <person name="Yahiya A.S."/>
            <person name="Khan M.S."/>
            <person name="Azam M.S."/>
            <person name="Haque T."/>
            <person name="Lashkar M.Z.H."/>
            <person name="Akhand A.I."/>
            <person name="Morshed G."/>
            <person name="Roy S."/>
            <person name="Uddin K.S."/>
            <person name="Rabeya T."/>
            <person name="Hossain A.S."/>
            <person name="Chowdhury A."/>
            <person name="Snigdha A.R."/>
            <person name="Mortoza M.S."/>
            <person name="Matin S.A."/>
            <person name="Hoque S.M.E."/>
            <person name="Islam M.K."/>
            <person name="Roy D.K."/>
            <person name="Haider R."/>
            <person name="Moosa M.M."/>
            <person name="Elias S.M."/>
            <person name="Hasan A.M."/>
            <person name="Jahan S."/>
            <person name="Shafiuddin M."/>
            <person name="Mahmood N."/>
            <person name="Shommy N.S."/>
        </authorList>
    </citation>
    <scope>NUCLEOTIDE SEQUENCE [LARGE SCALE GENOMIC DNA]</scope>
    <source>
        <strain evidence="3">cv. O-4</strain>
    </source>
</reference>
<comment type="caution">
    <text evidence="2">The sequence shown here is derived from an EMBL/GenBank/DDBJ whole genome shotgun (WGS) entry which is preliminary data.</text>
</comment>
<dbReference type="Proteomes" id="UP000187203">
    <property type="component" value="Unassembled WGS sequence"/>
</dbReference>
<keyword evidence="3" id="KW-1185">Reference proteome</keyword>
<name>A0A1R3IAI4_9ROSI</name>
<organism evidence="2 3">
    <name type="scientific">Corchorus olitorius</name>
    <dbReference type="NCBI Taxonomy" id="93759"/>
    <lineage>
        <taxon>Eukaryota</taxon>
        <taxon>Viridiplantae</taxon>
        <taxon>Streptophyta</taxon>
        <taxon>Embryophyta</taxon>
        <taxon>Tracheophyta</taxon>
        <taxon>Spermatophyta</taxon>
        <taxon>Magnoliopsida</taxon>
        <taxon>eudicotyledons</taxon>
        <taxon>Gunneridae</taxon>
        <taxon>Pentapetalae</taxon>
        <taxon>rosids</taxon>
        <taxon>malvids</taxon>
        <taxon>Malvales</taxon>
        <taxon>Malvaceae</taxon>
        <taxon>Grewioideae</taxon>
        <taxon>Apeibeae</taxon>
        <taxon>Corchorus</taxon>
    </lineage>
</organism>
<dbReference type="EMBL" id="AWUE01018523">
    <property type="protein sequence ID" value="OMO79613.1"/>
    <property type="molecule type" value="Genomic_DNA"/>
</dbReference>
<feature type="region of interest" description="Disordered" evidence="1">
    <location>
        <begin position="1"/>
        <end position="32"/>
    </location>
</feature>
<dbReference type="AlphaFoldDB" id="A0A1R3IAI4"/>
<feature type="compositionally biased region" description="Basic residues" evidence="1">
    <location>
        <begin position="23"/>
        <end position="32"/>
    </location>
</feature>
<proteinExistence type="predicted"/>